<dbReference type="GO" id="GO:0006405">
    <property type="term" value="P:RNA export from nucleus"/>
    <property type="evidence" value="ECO:0007669"/>
    <property type="project" value="TreeGrafter"/>
</dbReference>
<dbReference type="InterPro" id="IPR021967">
    <property type="entry name" value="Nup98_C"/>
</dbReference>
<keyword evidence="14" id="KW-1185">Reference proteome</keyword>
<evidence type="ECO:0000259" key="12">
    <source>
        <dbReference type="PROSITE" id="PS51434"/>
    </source>
</evidence>
<evidence type="ECO:0000313" key="13">
    <source>
        <dbReference type="EMBL" id="WPK25737.1"/>
    </source>
</evidence>
<evidence type="ECO:0000256" key="6">
    <source>
        <dbReference type="ARBA" id="ARBA00022816"/>
    </source>
</evidence>
<dbReference type="InterPro" id="IPR037665">
    <property type="entry name" value="Nucleoporin_S59-like"/>
</dbReference>
<keyword evidence="10" id="KW-0539">Nucleus</keyword>
<dbReference type="GeneID" id="88174128"/>
<dbReference type="GO" id="GO:0034398">
    <property type="term" value="P:telomere tethering at nuclear periphery"/>
    <property type="evidence" value="ECO:0007669"/>
    <property type="project" value="TreeGrafter"/>
</dbReference>
<reference evidence="13 14" key="1">
    <citation type="submission" date="2023-10" db="EMBL/GenBank/DDBJ databases">
        <title>Draft Genome Sequence of Candida saopaulonensis from a very Premature Infant with Sepsis.</title>
        <authorList>
            <person name="Ning Y."/>
            <person name="Dai R."/>
            <person name="Xiao M."/>
            <person name="Xu Y."/>
            <person name="Yan Q."/>
            <person name="Zhang L."/>
        </authorList>
    </citation>
    <scope>NUCLEOTIDE SEQUENCE [LARGE SCALE GENOMIC DNA]</scope>
    <source>
        <strain evidence="13 14">19XY460</strain>
    </source>
</reference>
<protein>
    <recommendedName>
        <fullName evidence="12">Peptidase S59 domain-containing protein</fullName>
    </recommendedName>
</protein>
<proteinExistence type="inferred from homology"/>
<dbReference type="PROSITE" id="PS51434">
    <property type="entry name" value="NUP_C"/>
    <property type="match status" value="1"/>
</dbReference>
<dbReference type="KEGG" id="asau:88174128"/>
<dbReference type="GO" id="GO:0044613">
    <property type="term" value="C:nuclear pore central transport channel"/>
    <property type="evidence" value="ECO:0007669"/>
    <property type="project" value="UniProtKB-ARBA"/>
</dbReference>
<name>A0AAX4HD13_9ASCO</name>
<dbReference type="GO" id="GO:0003723">
    <property type="term" value="F:RNA binding"/>
    <property type="evidence" value="ECO:0007669"/>
    <property type="project" value="TreeGrafter"/>
</dbReference>
<keyword evidence="6" id="KW-0509">mRNA transport</keyword>
<feature type="region of interest" description="Disordered" evidence="11">
    <location>
        <begin position="348"/>
        <end position="367"/>
    </location>
</feature>
<evidence type="ECO:0000256" key="1">
    <source>
        <dbReference type="ARBA" id="ARBA00004567"/>
    </source>
</evidence>
<feature type="domain" description="Peptidase S59" evidence="12">
    <location>
        <begin position="524"/>
        <end position="665"/>
    </location>
</feature>
<feature type="region of interest" description="Disordered" evidence="11">
    <location>
        <begin position="1"/>
        <end position="35"/>
    </location>
</feature>
<evidence type="ECO:0000256" key="5">
    <source>
        <dbReference type="ARBA" id="ARBA00022813"/>
    </source>
</evidence>
<dbReference type="PANTHER" id="PTHR23198">
    <property type="entry name" value="NUCLEOPORIN"/>
    <property type="match status" value="1"/>
</dbReference>
<evidence type="ECO:0000256" key="10">
    <source>
        <dbReference type="ARBA" id="ARBA00023242"/>
    </source>
</evidence>
<keyword evidence="7" id="KW-0653">Protein transport</keyword>
<evidence type="ECO:0000256" key="8">
    <source>
        <dbReference type="ARBA" id="ARBA00023010"/>
    </source>
</evidence>
<dbReference type="PANTHER" id="PTHR23198:SF6">
    <property type="entry name" value="NUCLEAR PORE COMPLEX PROTEIN NUP98-NUP96"/>
    <property type="match status" value="1"/>
</dbReference>
<comment type="similarity">
    <text evidence="3">Belongs to the nucleoporin GLFG family.</text>
</comment>
<organism evidence="13 14">
    <name type="scientific">Australozyma saopauloensis</name>
    <dbReference type="NCBI Taxonomy" id="291208"/>
    <lineage>
        <taxon>Eukaryota</taxon>
        <taxon>Fungi</taxon>
        <taxon>Dikarya</taxon>
        <taxon>Ascomycota</taxon>
        <taxon>Saccharomycotina</taxon>
        <taxon>Pichiomycetes</taxon>
        <taxon>Metschnikowiaceae</taxon>
        <taxon>Australozyma</taxon>
    </lineage>
</organism>
<dbReference type="InterPro" id="IPR025574">
    <property type="entry name" value="Nucleoporin_FG_rpt"/>
</dbReference>
<dbReference type="RefSeq" id="XP_062878119.1">
    <property type="nucleotide sequence ID" value="XM_063022049.1"/>
</dbReference>
<gene>
    <name evidence="13" type="ORF">PUMCH_003064</name>
</gene>
<keyword evidence="5" id="KW-0068">Autocatalytic cleavage</keyword>
<dbReference type="Pfam" id="PF12110">
    <property type="entry name" value="Nup96"/>
    <property type="match status" value="2"/>
</dbReference>
<dbReference type="GO" id="GO:0000973">
    <property type="term" value="P:post-transcriptional tethering of RNA polymerase II gene DNA at nuclear periphery"/>
    <property type="evidence" value="ECO:0007669"/>
    <property type="project" value="TreeGrafter"/>
</dbReference>
<evidence type="ECO:0000256" key="9">
    <source>
        <dbReference type="ARBA" id="ARBA00023132"/>
    </source>
</evidence>
<evidence type="ECO:0000256" key="2">
    <source>
        <dbReference type="ARBA" id="ARBA00004620"/>
    </source>
</evidence>
<dbReference type="Gene3D" id="1.25.40.690">
    <property type="match status" value="1"/>
</dbReference>
<dbReference type="InterPro" id="IPR036903">
    <property type="entry name" value="Nup98_auto-Pept-S59_dom_sf"/>
</dbReference>
<dbReference type="InterPro" id="IPR007230">
    <property type="entry name" value="Nup98_auto-Pept-S59_dom"/>
</dbReference>
<feature type="compositionally biased region" description="Polar residues" evidence="11">
    <location>
        <begin position="145"/>
        <end position="181"/>
    </location>
</feature>
<dbReference type="Proteomes" id="UP001338582">
    <property type="component" value="Chromosome 4"/>
</dbReference>
<feature type="compositionally biased region" description="Low complexity" evidence="11">
    <location>
        <begin position="10"/>
        <end position="25"/>
    </location>
</feature>
<evidence type="ECO:0000256" key="7">
    <source>
        <dbReference type="ARBA" id="ARBA00022927"/>
    </source>
</evidence>
<accession>A0AAX4HD13</accession>
<dbReference type="Gene3D" id="3.30.1610.10">
    <property type="entry name" value="Peptidase S59, nucleoporin"/>
    <property type="match status" value="1"/>
</dbReference>
<dbReference type="GO" id="GO:0006606">
    <property type="term" value="P:protein import into nucleus"/>
    <property type="evidence" value="ECO:0007669"/>
    <property type="project" value="TreeGrafter"/>
</dbReference>
<feature type="region of interest" description="Disordered" evidence="11">
    <location>
        <begin position="134"/>
        <end position="220"/>
    </location>
</feature>
<dbReference type="EMBL" id="CP138897">
    <property type="protein sequence ID" value="WPK25737.1"/>
    <property type="molecule type" value="Genomic_DNA"/>
</dbReference>
<keyword evidence="4" id="KW-0813">Transport</keyword>
<feature type="compositionally biased region" description="Polar residues" evidence="11">
    <location>
        <begin position="196"/>
        <end position="215"/>
    </location>
</feature>
<dbReference type="GO" id="GO:0031965">
    <property type="term" value="C:nuclear membrane"/>
    <property type="evidence" value="ECO:0007669"/>
    <property type="project" value="UniProtKB-SubCell"/>
</dbReference>
<dbReference type="Pfam" id="PF13634">
    <property type="entry name" value="Nucleoporin_FG"/>
    <property type="match status" value="3"/>
</dbReference>
<evidence type="ECO:0000256" key="3">
    <source>
        <dbReference type="ARBA" id="ARBA00008926"/>
    </source>
</evidence>
<evidence type="ECO:0000256" key="4">
    <source>
        <dbReference type="ARBA" id="ARBA00022448"/>
    </source>
</evidence>
<dbReference type="GO" id="GO:0051028">
    <property type="term" value="P:mRNA transport"/>
    <property type="evidence" value="ECO:0007669"/>
    <property type="project" value="UniProtKB-KW"/>
</dbReference>
<dbReference type="GO" id="GO:0017056">
    <property type="term" value="F:structural constituent of nuclear pore"/>
    <property type="evidence" value="ECO:0007669"/>
    <property type="project" value="InterPro"/>
</dbReference>
<sequence length="1446" mass="156001">MSSGTSWANSSGFGQSQSTSSGLFGNTTQNPGFGARSSSMANLLSLLNNANSNPSAGPSLSLFGSSAAQAQPSSSSSFSLGGNALGGGLFGNSASAAKPANATATGGLFGNSGNSNAQQGGLFGNSGGNTNTNTALTGGLFGNTPSQSSGVLGNSNNNMGANTTSGGLFGNTNTAATSSNPAGGLFGNSNNTSNTQANSLFGGSKPATTSTTSNLFGGLPQASAAPSGGLFGNSASSTNKPATGGLFGGSANTAQSGGLFGNTSNNQSGGLFGNSTNNQSGGLFGSANSGGLFGNSSASNNMAGQGSNAINSISNADPYKSDTTISSINKTANVMPQSITGSLFEAKSSTLERRQSQPDVKPQPKKSSLLGKLAQTFNIFRAPANTKSTKDSAKFMGIFTQQNYATEHSQIRNDDYSIGKKRPHSQSLKLGNRNVGDIRKLVIKSKPSRFDLIDANKVLTSKRRRVAKPLTSLAYQNNILTDEESSADEKEAPVKHIAAGNHLFSQPEQASEPKSKQAPLFENSDGYFCSPSIKELSMLPTDQLASVFNFIVGRVGHGQIAYNYPVDLSQLYERCDGDFTQIQNELFGKIIKIDKTIVRAYDDPEVESPPMGCELNVPATITLVAPPTSNRTVEDHIKRLQNIIGMDFITYDPILFNWTFKVKHFSVWGLIDDGEEEADEAPDTKRLRDLKKEQDAHEDEANDTYTKLYENSEYRNELKRQKIERQTSALPGGWLFDTTIASERPDVSLQLKQQIVRNEINQEINHYKEGKSALVLASNASDITVESDSESEVASLQENFGEAFLPAEPRQFDYLKQIVSSMPSSAQFDDLVDEKAYEPDIEDEKAFEMVKYSPSIPSTKDWILQLELANDIDSALAPTTVIDQEKLALQAVNEILFADISKGPVDLGQASTPLKEKKLLSITEKPLISIDKNAAVRLIQSIMINSKIEARKNGFPQLSFSADITFETFSKVLVNDEDHELLELASILLDPKNISGIPEYSNVDLGNIPLVKRLESNHQKSLLAIWFRKHYEALHPSKSSDLLDAIFEYLCCGEIKKAVEKAIESQNLHLASLITLIDSNDSAVKNLASGQLDSWNDAQATSLIPTAVVDIHRLLAGKYDQLSKKPVKNLSLALKIFYGSNSETIDTVTQEKVDSLDSGDLQEIFRIYSYIKRNLIGDAASYLARSNLSLKFKWIMYQASKLHSEASHDCDSVTQKLVAELESAGLWKEAIAVAASMNSAGEAHDLIRQIVLANVDKLNQEGGDDEKFLVTVLKVPRGLIYEAISIEKRQKHDFWGCCQALATAELWDEAHEVIVNELGPMTVVENATSSISRLLSLIEAFPSQGLIITSWNQGAGLFARYFEVLESYEESSQVANEDIVFLLDNIALATVPNTFAAKTAFKVMSRRIADLALASGEKFSNLDDKLFSLKLGENEKRYLTSRLAAA</sequence>
<dbReference type="GO" id="GO:0044614">
    <property type="term" value="C:nuclear pore cytoplasmic filaments"/>
    <property type="evidence" value="ECO:0007669"/>
    <property type="project" value="TreeGrafter"/>
</dbReference>
<dbReference type="GO" id="GO:0008139">
    <property type="term" value="F:nuclear localization sequence binding"/>
    <property type="evidence" value="ECO:0007669"/>
    <property type="project" value="TreeGrafter"/>
</dbReference>
<evidence type="ECO:0000256" key="11">
    <source>
        <dbReference type="SAM" id="MobiDB-lite"/>
    </source>
</evidence>
<keyword evidence="9" id="KW-0906">Nuclear pore complex</keyword>
<keyword evidence="8" id="KW-0811">Translocation</keyword>
<dbReference type="SUPFAM" id="SSF82215">
    <property type="entry name" value="C-terminal autoproteolytic domain of nucleoporin nup98"/>
    <property type="match status" value="1"/>
</dbReference>
<dbReference type="Pfam" id="PF04096">
    <property type="entry name" value="Nucleoporin2"/>
    <property type="match status" value="1"/>
</dbReference>
<comment type="subcellular location">
    <subcellularLocation>
        <location evidence="2">Nucleus membrane</location>
        <topology evidence="2">Peripheral membrane protein</topology>
        <orientation evidence="2">Nucleoplasmic side</orientation>
    </subcellularLocation>
    <subcellularLocation>
        <location evidence="1">Nucleus</location>
        <location evidence="1">Nuclear pore complex</location>
    </subcellularLocation>
</comment>
<evidence type="ECO:0000313" key="14">
    <source>
        <dbReference type="Proteomes" id="UP001338582"/>
    </source>
</evidence>
<feature type="compositionally biased region" description="Low complexity" evidence="11">
    <location>
        <begin position="134"/>
        <end position="144"/>
    </location>
</feature>